<dbReference type="AlphaFoldDB" id="F0WPQ0"/>
<protein>
    <submittedName>
        <fullName evidence="9">Aquaporin putative</fullName>
    </submittedName>
</protein>
<keyword evidence="3 7" id="KW-0813">Transport</keyword>
<dbReference type="Pfam" id="PF00230">
    <property type="entry name" value="MIP"/>
    <property type="match status" value="1"/>
</dbReference>
<evidence type="ECO:0000256" key="7">
    <source>
        <dbReference type="RuleBase" id="RU000477"/>
    </source>
</evidence>
<dbReference type="Gene3D" id="1.20.1080.10">
    <property type="entry name" value="Glycerol uptake facilitator protein"/>
    <property type="match status" value="1"/>
</dbReference>
<feature type="transmembrane region" description="Helical" evidence="8">
    <location>
        <begin position="143"/>
        <end position="164"/>
    </location>
</feature>
<feature type="transmembrane region" description="Helical" evidence="8">
    <location>
        <begin position="275"/>
        <end position="298"/>
    </location>
</feature>
<reference evidence="9" key="2">
    <citation type="submission" date="2011-02" db="EMBL/GenBank/DDBJ databases">
        <authorList>
            <person name="MacLean D."/>
        </authorList>
    </citation>
    <scope>NUCLEOTIDE SEQUENCE</scope>
</reference>
<comment type="similarity">
    <text evidence="2 7">Belongs to the MIP/aquaporin (TC 1.A.8) family.</text>
</comment>
<dbReference type="NCBIfam" id="TIGR00861">
    <property type="entry name" value="MIP"/>
    <property type="match status" value="1"/>
</dbReference>
<feature type="transmembrane region" description="Helical" evidence="8">
    <location>
        <begin position="94"/>
        <end position="122"/>
    </location>
</feature>
<dbReference type="EMBL" id="FR824233">
    <property type="protein sequence ID" value="CCA23301.1"/>
    <property type="molecule type" value="Genomic_DNA"/>
</dbReference>
<dbReference type="PANTHER" id="PTHR43829:SF9">
    <property type="entry name" value="AQUAPORIN-9"/>
    <property type="match status" value="1"/>
</dbReference>
<dbReference type="PANTHER" id="PTHR43829">
    <property type="entry name" value="AQUAPORIN OR AQUAGLYCEROPORIN RELATED"/>
    <property type="match status" value="1"/>
</dbReference>
<evidence type="ECO:0000313" key="9">
    <source>
        <dbReference type="EMBL" id="CCA23301.1"/>
    </source>
</evidence>
<gene>
    <name evidence="9" type="primary">AlNc14C188G8392</name>
    <name evidence="9" type="ORF">ALNC14_094440</name>
</gene>
<dbReference type="HOGENOM" id="CLU_020019_9_1_1"/>
<evidence type="ECO:0000256" key="2">
    <source>
        <dbReference type="ARBA" id="ARBA00006175"/>
    </source>
</evidence>
<dbReference type="GO" id="GO:0015250">
    <property type="term" value="F:water channel activity"/>
    <property type="evidence" value="ECO:0007669"/>
    <property type="project" value="TreeGrafter"/>
</dbReference>
<dbReference type="InterPro" id="IPR000425">
    <property type="entry name" value="MIP"/>
</dbReference>
<organism evidence="9">
    <name type="scientific">Albugo laibachii Nc14</name>
    <dbReference type="NCBI Taxonomy" id="890382"/>
    <lineage>
        <taxon>Eukaryota</taxon>
        <taxon>Sar</taxon>
        <taxon>Stramenopiles</taxon>
        <taxon>Oomycota</taxon>
        <taxon>Peronosporomycetes</taxon>
        <taxon>Albuginales</taxon>
        <taxon>Albuginaceae</taxon>
        <taxon>Albugo</taxon>
    </lineage>
</organism>
<dbReference type="InterPro" id="IPR050363">
    <property type="entry name" value="MIP/Aquaporin"/>
</dbReference>
<keyword evidence="5 8" id="KW-1133">Transmembrane helix</keyword>
<feature type="transmembrane region" description="Helical" evidence="8">
    <location>
        <begin position="193"/>
        <end position="213"/>
    </location>
</feature>
<reference evidence="9" key="1">
    <citation type="journal article" date="2011" name="PLoS Biol.">
        <title>Gene gain and loss during evolution of obligate parasitism in the white rust pathogen of Arabidopsis thaliana.</title>
        <authorList>
            <person name="Kemen E."/>
            <person name="Gardiner A."/>
            <person name="Schultz-Larsen T."/>
            <person name="Kemen A.C."/>
            <person name="Balmuth A.L."/>
            <person name="Robert-Seilaniantz A."/>
            <person name="Bailey K."/>
            <person name="Holub E."/>
            <person name="Studholme D.J."/>
            <person name="Maclean D."/>
            <person name="Jones J.D."/>
        </authorList>
    </citation>
    <scope>NUCLEOTIDE SEQUENCE</scope>
</reference>
<proteinExistence type="inferred from homology"/>
<dbReference type="SUPFAM" id="SSF81338">
    <property type="entry name" value="Aquaporin-like"/>
    <property type="match status" value="1"/>
</dbReference>
<name>F0WPQ0_9STRA</name>
<dbReference type="InterPro" id="IPR023271">
    <property type="entry name" value="Aquaporin-like"/>
</dbReference>
<feature type="transmembrane region" description="Helical" evidence="8">
    <location>
        <begin position="65"/>
        <end position="88"/>
    </location>
</feature>
<dbReference type="GO" id="GO:0015254">
    <property type="term" value="F:glycerol channel activity"/>
    <property type="evidence" value="ECO:0007669"/>
    <property type="project" value="TreeGrafter"/>
</dbReference>
<sequence length="318" mass="34435">MAHQELSVIMDGDMEADMRQPASVERVTSGGDKGGRYSNFDYEPEIPTMGLFNEYGTKNQLLRECLAEFLGTFVLVCFGDGVVAQVVLSKQTSGMYLSINLCWGLGVLFGIHCSGGVSGAHLNPAVSTTLALFRRFSWRKVPFYILAQLLGAFCGAAMVLAIYYPVFNVVDPERKTTHGVFATYPGEAVSNGSAFLCEVFGTALLVGGIFAIGDRHNKPASPYSAPSAIALLVVAIGMAFGMNTGYAINPARDLSPRFLSAIGGWGFKTFSMRNYYFWVPILGPILGGAIGAGVYQLCVEMHHPIRVNERDKDEYVGF</sequence>
<evidence type="ECO:0000256" key="8">
    <source>
        <dbReference type="SAM" id="Phobius"/>
    </source>
</evidence>
<feature type="transmembrane region" description="Helical" evidence="8">
    <location>
        <begin position="225"/>
        <end position="248"/>
    </location>
</feature>
<comment type="subcellular location">
    <subcellularLocation>
        <location evidence="1">Membrane</location>
        <topology evidence="1">Multi-pass membrane protein</topology>
    </subcellularLocation>
</comment>
<dbReference type="CDD" id="cd00333">
    <property type="entry name" value="MIP"/>
    <property type="match status" value="1"/>
</dbReference>
<evidence type="ECO:0000256" key="3">
    <source>
        <dbReference type="ARBA" id="ARBA00022448"/>
    </source>
</evidence>
<dbReference type="GO" id="GO:0005886">
    <property type="term" value="C:plasma membrane"/>
    <property type="evidence" value="ECO:0007669"/>
    <property type="project" value="TreeGrafter"/>
</dbReference>
<evidence type="ECO:0000256" key="4">
    <source>
        <dbReference type="ARBA" id="ARBA00022692"/>
    </source>
</evidence>
<keyword evidence="6 8" id="KW-0472">Membrane</keyword>
<accession>F0WPQ0</accession>
<keyword evidence="4 7" id="KW-0812">Transmembrane</keyword>
<dbReference type="PRINTS" id="PR00783">
    <property type="entry name" value="MINTRINSICP"/>
</dbReference>
<evidence type="ECO:0000256" key="5">
    <source>
        <dbReference type="ARBA" id="ARBA00022989"/>
    </source>
</evidence>
<evidence type="ECO:0000256" key="1">
    <source>
        <dbReference type="ARBA" id="ARBA00004141"/>
    </source>
</evidence>
<evidence type="ECO:0000256" key="6">
    <source>
        <dbReference type="ARBA" id="ARBA00023136"/>
    </source>
</evidence>